<organism evidence="1 2">
    <name type="scientific">Actinotignum urinale</name>
    <dbReference type="NCBI Taxonomy" id="190146"/>
    <lineage>
        <taxon>Bacteria</taxon>
        <taxon>Bacillati</taxon>
        <taxon>Actinomycetota</taxon>
        <taxon>Actinomycetes</taxon>
        <taxon>Actinomycetales</taxon>
        <taxon>Actinomycetaceae</taxon>
        <taxon>Actinotignum</taxon>
    </lineage>
</organism>
<evidence type="ECO:0000313" key="1">
    <source>
        <dbReference type="EMBL" id="MDY5132672.1"/>
    </source>
</evidence>
<dbReference type="EC" id="3.2.1.-" evidence="1"/>
<dbReference type="Proteomes" id="UP001275049">
    <property type="component" value="Unassembled WGS sequence"/>
</dbReference>
<name>A0ABU5G7I8_9ACTO</name>
<dbReference type="Gene3D" id="2.120.10.10">
    <property type="match status" value="1"/>
</dbReference>
<dbReference type="EMBL" id="JAWNGA010000003">
    <property type="protein sequence ID" value="MDY5132672.1"/>
    <property type="molecule type" value="Genomic_DNA"/>
</dbReference>
<gene>
    <name evidence="1" type="ORF">R6G86_02785</name>
</gene>
<evidence type="ECO:0000313" key="2">
    <source>
        <dbReference type="Proteomes" id="UP001275049"/>
    </source>
</evidence>
<proteinExistence type="predicted"/>
<comment type="caution">
    <text evidence="1">The sequence shown here is derived from an EMBL/GenBank/DDBJ whole genome shotgun (WGS) entry which is preliminary data.</text>
</comment>
<dbReference type="RefSeq" id="WP_320755023.1">
    <property type="nucleotide sequence ID" value="NZ_JAWNGA010000003.1"/>
</dbReference>
<reference evidence="1 2" key="1">
    <citation type="submission" date="2023-10" db="EMBL/GenBank/DDBJ databases">
        <title>Whole Genome based description of the genera Actinobaculum and Actinotignum reveals a complex phylogenetic relationship within the species included in the genus Actinotignum.</title>
        <authorList>
            <person name="Jensen C.S."/>
            <person name="Dargis R."/>
            <person name="Kemp M."/>
            <person name="Christensen J.J."/>
        </authorList>
    </citation>
    <scope>NUCLEOTIDE SEQUENCE [LARGE SCALE GENOMIC DNA]</scope>
    <source>
        <strain evidence="1 2">SLA_B974</strain>
    </source>
</reference>
<dbReference type="GO" id="GO:0016798">
    <property type="term" value="F:hydrolase activity, acting on glycosyl bonds"/>
    <property type="evidence" value="ECO:0007669"/>
    <property type="project" value="UniProtKB-KW"/>
</dbReference>
<dbReference type="SUPFAM" id="SSF50939">
    <property type="entry name" value="Sialidases"/>
    <property type="match status" value="1"/>
</dbReference>
<protein>
    <submittedName>
        <fullName evidence="1">Sialidase family protein</fullName>
        <ecNumber evidence="1">3.2.1.-</ecNumber>
    </submittedName>
</protein>
<keyword evidence="2" id="KW-1185">Reference proteome</keyword>
<keyword evidence="1" id="KW-0326">Glycosidase</keyword>
<sequence>MSFASIKLAVASSPKRILSRTESLDFRIPALMFRNGELTLLIDERPHPTEGFDWESLGGAMAADLPNPNRILMMTSPDYGETWGAARPVPGTPRVCGDACIAWDDNGVTLAYAASEKIGYFGSRFEGERLEAWIAYGPDLYHLEHRRADSLYEELRCDGLFATSGSTPMWRGRALLPYVVKTGNDIEIRVVHVEKGVIVDVSESIVAKNNDGTTNATDVFPAENVAVANDDEEKAGAEGNNAWFISGGIKKTLDGPVMLDETTLEVVDDVIYANFRLQGRGGRLMAYSTDGVHFSVPKPWPGGVDSAPDSERAQVADLKRALVPDSDRTQMPDSDRTQMPDPGCNAKLFALANKGAKVNDELVDGDVAGACCTEGAGGSEASYSHKDSADVSDDITHDERVARGMETLCLVHPHDANERKNGAIVDISGRVILDIGPGEFGYADIVEMGNVAEESTAFALVFECENSLYFTTFQSRGQ</sequence>
<dbReference type="CDD" id="cd15482">
    <property type="entry name" value="Sialidase_non-viral"/>
    <property type="match status" value="1"/>
</dbReference>
<accession>A0ABU5G7I8</accession>
<dbReference type="InterPro" id="IPR036278">
    <property type="entry name" value="Sialidase_sf"/>
</dbReference>
<keyword evidence="1" id="KW-0378">Hydrolase</keyword>